<dbReference type="RefSeq" id="XP_013252808.1">
    <property type="nucleotide sequence ID" value="XM_013397354.1"/>
</dbReference>
<keyword evidence="1" id="KW-0812">Transmembrane</keyword>
<evidence type="ECO:0000313" key="2">
    <source>
        <dbReference type="EMBL" id="CDI76690.1"/>
    </source>
</evidence>
<keyword evidence="3" id="KW-1185">Reference proteome</keyword>
<keyword evidence="1" id="KW-0472">Membrane</keyword>
<reference evidence="2" key="2">
    <citation type="submission" date="2013-10" db="EMBL/GenBank/DDBJ databases">
        <authorList>
            <person name="Aslett M."/>
        </authorList>
    </citation>
    <scope>NUCLEOTIDE SEQUENCE</scope>
    <source>
        <strain evidence="2">Houghton</strain>
    </source>
</reference>
<dbReference type="VEuPathDB" id="ToxoDB:EAH_00019260"/>
<sequence>MVCATRTPILQGEPHELKLRGGRLFPILGCCNTVFLTLCRFVLLRQSFLRRILEVPIPGAQFLLQLLVVLPLQLLPLLWFLLFVKLSLAPLLG</sequence>
<feature type="transmembrane region" description="Helical" evidence="1">
    <location>
        <begin position="24"/>
        <end position="43"/>
    </location>
</feature>
<keyword evidence="1" id="KW-1133">Transmembrane helix</keyword>
<feature type="transmembrane region" description="Helical" evidence="1">
    <location>
        <begin position="63"/>
        <end position="84"/>
    </location>
</feature>
<dbReference type="Proteomes" id="UP000018050">
    <property type="component" value="Unassembled WGS sequence"/>
</dbReference>
<gene>
    <name evidence="2" type="ORF">EAH_00019260</name>
</gene>
<evidence type="ECO:0000313" key="3">
    <source>
        <dbReference type="Proteomes" id="UP000018050"/>
    </source>
</evidence>
<accession>U6G982</accession>
<name>U6G982_EIMAC</name>
<reference evidence="2" key="1">
    <citation type="submission" date="2013-10" db="EMBL/GenBank/DDBJ databases">
        <title>Genomic analysis of the causative agents of coccidiosis in chickens.</title>
        <authorList>
            <person name="Reid A.J."/>
            <person name="Blake D."/>
            <person name="Billington K."/>
            <person name="Browne H."/>
            <person name="Dunn M."/>
            <person name="Hung S."/>
            <person name="Kawahara F."/>
            <person name="Miranda-Saavedra D."/>
            <person name="Mourier T."/>
            <person name="Nagra H."/>
            <person name="Otto T.D."/>
            <person name="Rawlings N."/>
            <person name="Sanchez A."/>
            <person name="Sanders M."/>
            <person name="Subramaniam C."/>
            <person name="Tay Y."/>
            <person name="Dear P."/>
            <person name="Doerig C."/>
            <person name="Gruber A."/>
            <person name="Parkinson J."/>
            <person name="Shirley M."/>
            <person name="Wan K.L."/>
            <person name="Berriman M."/>
            <person name="Tomley F."/>
            <person name="Pain A."/>
        </authorList>
    </citation>
    <scope>NUCLEOTIDE SEQUENCE</scope>
    <source>
        <strain evidence="2">Houghton</strain>
    </source>
</reference>
<protein>
    <submittedName>
        <fullName evidence="2">Uncharacterized protein</fullName>
    </submittedName>
</protein>
<dbReference type="EMBL" id="HG670446">
    <property type="protein sequence ID" value="CDI76690.1"/>
    <property type="molecule type" value="Genomic_DNA"/>
</dbReference>
<proteinExistence type="predicted"/>
<evidence type="ECO:0000256" key="1">
    <source>
        <dbReference type="SAM" id="Phobius"/>
    </source>
</evidence>
<dbReference type="AlphaFoldDB" id="U6G982"/>
<organism evidence="2 3">
    <name type="scientific">Eimeria acervulina</name>
    <name type="common">Coccidian parasite</name>
    <dbReference type="NCBI Taxonomy" id="5801"/>
    <lineage>
        <taxon>Eukaryota</taxon>
        <taxon>Sar</taxon>
        <taxon>Alveolata</taxon>
        <taxon>Apicomplexa</taxon>
        <taxon>Conoidasida</taxon>
        <taxon>Coccidia</taxon>
        <taxon>Eucoccidiorida</taxon>
        <taxon>Eimeriorina</taxon>
        <taxon>Eimeriidae</taxon>
        <taxon>Eimeria</taxon>
    </lineage>
</organism>
<dbReference type="GeneID" id="25269996"/>